<dbReference type="InterPro" id="IPR051122">
    <property type="entry name" value="SDR_DHRS6-like"/>
</dbReference>
<gene>
    <name evidence="3" type="ORF">CX802_08670</name>
</gene>
<proteinExistence type="inferred from homology"/>
<evidence type="ECO:0000256" key="1">
    <source>
        <dbReference type="ARBA" id="ARBA00006484"/>
    </source>
</evidence>
<dbReference type="EMBL" id="AABTCC010000036">
    <property type="protein sequence ID" value="EAI8859896.1"/>
    <property type="molecule type" value="Genomic_DNA"/>
</dbReference>
<dbReference type="PANTHER" id="PTHR43477">
    <property type="entry name" value="DIHYDROANTICAPSIN 7-DEHYDROGENASE"/>
    <property type="match status" value="1"/>
</dbReference>
<sequence length="228" mass="25842">MPIIFAFGASKGIGSVFCKKAIEKGYKIVLFARTNPYDIKSDFVSVDFLNEDDFLMKLNLKITEYKTIDHLVFSQKYRGEPNLDKEITLNIKTIINTIECIKNKLTKSIVMVSSSAARLVTKTQGVEYHVAKAGVESLVRYYAVNLDKIRVNAVSPTVTIKPENMEFYKNNPKLVKQYEQIYPLQKMPEASDIAEAILWLLNAPFINGEVIKIDAGVNLLEIETLIKR</sequence>
<dbReference type="SUPFAM" id="SSF51735">
    <property type="entry name" value="NAD(P)-binding Rossmann-fold domains"/>
    <property type="match status" value="1"/>
</dbReference>
<dbReference type="InterPro" id="IPR002347">
    <property type="entry name" value="SDR_fam"/>
</dbReference>
<keyword evidence="4" id="KW-1185">Reference proteome</keyword>
<dbReference type="PANTHER" id="PTHR43477:SF1">
    <property type="entry name" value="DIHYDROANTICAPSIN 7-DEHYDROGENASE"/>
    <property type="match status" value="1"/>
</dbReference>
<dbReference type="CDD" id="cd05233">
    <property type="entry name" value="SDR_c"/>
    <property type="match status" value="1"/>
</dbReference>
<protein>
    <submittedName>
        <fullName evidence="3">SDR family oxidoreductase</fullName>
    </submittedName>
</protein>
<dbReference type="GeneID" id="61065416"/>
<accession>A0A5L8JB46</accession>
<organism evidence="3 4">
    <name type="scientific">Campylobacter fetus</name>
    <dbReference type="NCBI Taxonomy" id="196"/>
    <lineage>
        <taxon>Bacteria</taxon>
        <taxon>Pseudomonadati</taxon>
        <taxon>Campylobacterota</taxon>
        <taxon>Epsilonproteobacteria</taxon>
        <taxon>Campylobacterales</taxon>
        <taxon>Campylobacteraceae</taxon>
        <taxon>Campylobacter</taxon>
    </lineage>
</organism>
<reference evidence="3 4" key="1">
    <citation type="submission" date="2018-06" db="EMBL/GenBank/DDBJ databases">
        <authorList>
            <consortium name="PulseNet: The National Subtyping Network for Foodborne Disease Surveillance"/>
            <person name="Tarr C.L."/>
            <person name="Trees E."/>
            <person name="Katz L.S."/>
            <person name="Carleton-Romer H.A."/>
            <person name="Stroika S."/>
            <person name="Kucerova Z."/>
            <person name="Roache K.F."/>
            <person name="Sabol A.L."/>
            <person name="Besser J."/>
            <person name="Gerner-Smidt P."/>
        </authorList>
    </citation>
    <scope>NUCLEOTIDE SEQUENCE [LARGE SCALE GENOMIC DNA]</scope>
    <source>
        <strain evidence="3 4">PNUSAC001503</strain>
    </source>
</reference>
<dbReference type="Proteomes" id="UP000535509">
    <property type="component" value="Unassembled WGS sequence"/>
</dbReference>
<dbReference type="PRINTS" id="PR00081">
    <property type="entry name" value="GDHRDH"/>
</dbReference>
<dbReference type="GO" id="GO:0016491">
    <property type="term" value="F:oxidoreductase activity"/>
    <property type="evidence" value="ECO:0007669"/>
    <property type="project" value="UniProtKB-KW"/>
</dbReference>
<name>A0A5L8JB46_CAMFE</name>
<dbReference type="InterPro" id="IPR036291">
    <property type="entry name" value="NAD(P)-bd_dom_sf"/>
</dbReference>
<keyword evidence="2" id="KW-0560">Oxidoreductase</keyword>
<comment type="caution">
    <text evidence="3">The sequence shown here is derived from an EMBL/GenBank/DDBJ whole genome shotgun (WGS) entry which is preliminary data.</text>
</comment>
<comment type="similarity">
    <text evidence="1">Belongs to the short-chain dehydrogenases/reductases (SDR) family.</text>
</comment>
<evidence type="ECO:0000313" key="4">
    <source>
        <dbReference type="Proteomes" id="UP000535509"/>
    </source>
</evidence>
<dbReference type="Gene3D" id="3.40.50.720">
    <property type="entry name" value="NAD(P)-binding Rossmann-like Domain"/>
    <property type="match status" value="1"/>
</dbReference>
<evidence type="ECO:0000313" key="3">
    <source>
        <dbReference type="EMBL" id="EAI8859896.1"/>
    </source>
</evidence>
<evidence type="ECO:0000256" key="2">
    <source>
        <dbReference type="ARBA" id="ARBA00023002"/>
    </source>
</evidence>
<dbReference type="RefSeq" id="WP_011732266.1">
    <property type="nucleotide sequence ID" value="NZ_AACCWR020000009.1"/>
</dbReference>
<dbReference type="AlphaFoldDB" id="A0A5L8JB46"/>
<dbReference type="Pfam" id="PF13561">
    <property type="entry name" value="adh_short_C2"/>
    <property type="match status" value="1"/>
</dbReference>